<organism evidence="1 2">
    <name type="scientific">Paenibacillus kribbensis</name>
    <dbReference type="NCBI Taxonomy" id="172713"/>
    <lineage>
        <taxon>Bacteria</taxon>
        <taxon>Bacillati</taxon>
        <taxon>Bacillota</taxon>
        <taxon>Bacilli</taxon>
        <taxon>Bacillales</taxon>
        <taxon>Paenibacillaceae</taxon>
        <taxon>Paenibacillus</taxon>
    </lineage>
</organism>
<dbReference type="AlphaFoldDB" id="A0A222WJD4"/>
<accession>A0A222WJD4</accession>
<name>A0A222WJD4_9BACL</name>
<gene>
    <name evidence="1" type="ORF">B4V02_07770</name>
</gene>
<reference evidence="1 2" key="1">
    <citation type="submission" date="2017-03" db="EMBL/GenBank/DDBJ databases">
        <title>Complete genome sequence of Paenibacillus Kribbensis producing bioflocculants.</title>
        <authorList>
            <person name="Lee H.-G."/>
            <person name="Oh H.-M."/>
        </authorList>
    </citation>
    <scope>NUCLEOTIDE SEQUENCE [LARGE SCALE GENOMIC DNA]</scope>
    <source>
        <strain evidence="1 2">AM49</strain>
    </source>
</reference>
<evidence type="ECO:0000313" key="2">
    <source>
        <dbReference type="Proteomes" id="UP000214666"/>
    </source>
</evidence>
<evidence type="ECO:0000313" key="1">
    <source>
        <dbReference type="EMBL" id="ASR46580.1"/>
    </source>
</evidence>
<sequence>MAELGETIVRNFLENRGFQVNKIPESQSKTPDFEVYKNGKLVFYCEEKTLDKDDFEGYKNDSTYNAITRHFHTAAKQFESINPHNQVPNILAIVNFDTMKDCHDLFISLTGHALLESGEYLKIRNFSDYTKKDMNYINLCLWFDKETFIRYLWRDDKENTDRKNIENLFDG</sequence>
<dbReference type="EMBL" id="CP020028">
    <property type="protein sequence ID" value="ASR46580.1"/>
    <property type="molecule type" value="Genomic_DNA"/>
</dbReference>
<dbReference type="RefSeq" id="WP_094154361.1">
    <property type="nucleotide sequence ID" value="NZ_CP020028.1"/>
</dbReference>
<keyword evidence="2" id="KW-1185">Reference proteome</keyword>
<dbReference type="Proteomes" id="UP000214666">
    <property type="component" value="Chromosome"/>
</dbReference>
<proteinExistence type="predicted"/>
<protein>
    <submittedName>
        <fullName evidence="1">Uncharacterized protein</fullName>
    </submittedName>
</protein>
<dbReference type="OrthoDB" id="2638228at2"/>
<dbReference type="KEGG" id="pkb:B4V02_07770"/>